<gene>
    <name evidence="2" type="ORF">TrCOL_g4674</name>
</gene>
<name>A0A9W7GL09_9STRA</name>
<evidence type="ECO:0000313" key="2">
    <source>
        <dbReference type="EMBL" id="GMI46223.1"/>
    </source>
</evidence>
<reference evidence="3" key="1">
    <citation type="journal article" date="2023" name="Commun. Biol.">
        <title>Genome analysis of Parmales, the sister group of diatoms, reveals the evolutionary specialization of diatoms from phago-mixotrophs to photoautotrophs.</title>
        <authorList>
            <person name="Ban H."/>
            <person name="Sato S."/>
            <person name="Yoshikawa S."/>
            <person name="Yamada K."/>
            <person name="Nakamura Y."/>
            <person name="Ichinomiya M."/>
            <person name="Sato N."/>
            <person name="Blanc-Mathieu R."/>
            <person name="Endo H."/>
            <person name="Kuwata A."/>
            <person name="Ogata H."/>
        </authorList>
    </citation>
    <scope>NUCLEOTIDE SEQUENCE [LARGE SCALE GENOMIC DNA]</scope>
</reference>
<feature type="compositionally biased region" description="Basic residues" evidence="1">
    <location>
        <begin position="23"/>
        <end position="33"/>
    </location>
</feature>
<accession>A0A9W7GL09</accession>
<feature type="region of interest" description="Disordered" evidence="1">
    <location>
        <begin position="1"/>
        <end position="34"/>
    </location>
</feature>
<protein>
    <submittedName>
        <fullName evidence="2">Uncharacterized protein</fullName>
    </submittedName>
</protein>
<proteinExistence type="predicted"/>
<dbReference type="InterPro" id="IPR007511">
    <property type="entry name" value="DUF501"/>
</dbReference>
<evidence type="ECO:0000256" key="1">
    <source>
        <dbReference type="SAM" id="MobiDB-lite"/>
    </source>
</evidence>
<dbReference type="Pfam" id="PF04417">
    <property type="entry name" value="DUF501"/>
    <property type="match status" value="1"/>
</dbReference>
<sequence length="318" mass="34819">MSDDLKSPQSPPPPPPPSESSKKSSRKKSRRSNHVVQDHLTFTLSSVLTVRSLLPPSPLIISPGTKVAESVEACLGYLPGNAVRACGYDGDGDPTAIELYPLAVRRVLVKPKKGDNSGAREQGVLNGATEGNKKARKRRRVGSQRGGGNWCVTCSGDQWVTTEEVTGEVVVPMPTVHWLVSRHWNRVVSKLEDKYGGVEKMTRWASRPSNAPSVVRSHTNARERTLELLRMGGDYEEAVVKRGWFGEGRGVGGMSVGNGGMRCLHMHLAEWFATGEHEVGRMVEEWGRWEEEGRGWDWVVKEGLEGGEGEGGGRMEKG</sequence>
<comment type="caution">
    <text evidence="2">The sequence shown here is derived from an EMBL/GenBank/DDBJ whole genome shotgun (WGS) entry which is preliminary data.</text>
</comment>
<dbReference type="PANTHER" id="PTHR37163:SF1">
    <property type="entry name" value="DUF501 DOMAIN-CONTAINING PROTEIN"/>
    <property type="match status" value="1"/>
</dbReference>
<keyword evidence="3" id="KW-1185">Reference proteome</keyword>
<feature type="compositionally biased region" description="Pro residues" evidence="1">
    <location>
        <begin position="9"/>
        <end position="18"/>
    </location>
</feature>
<evidence type="ECO:0000313" key="3">
    <source>
        <dbReference type="Proteomes" id="UP001165065"/>
    </source>
</evidence>
<dbReference type="Proteomes" id="UP001165065">
    <property type="component" value="Unassembled WGS sequence"/>
</dbReference>
<dbReference type="AlphaFoldDB" id="A0A9W7GL09"/>
<dbReference type="PANTHER" id="PTHR37163">
    <property type="entry name" value="CONSERVED PROTEIN"/>
    <property type="match status" value="1"/>
</dbReference>
<dbReference type="OrthoDB" id="10636394at2759"/>
<dbReference type="EMBL" id="BRYA01000288">
    <property type="protein sequence ID" value="GMI46223.1"/>
    <property type="molecule type" value="Genomic_DNA"/>
</dbReference>
<organism evidence="2 3">
    <name type="scientific">Triparma columacea</name>
    <dbReference type="NCBI Taxonomy" id="722753"/>
    <lineage>
        <taxon>Eukaryota</taxon>
        <taxon>Sar</taxon>
        <taxon>Stramenopiles</taxon>
        <taxon>Ochrophyta</taxon>
        <taxon>Bolidophyceae</taxon>
        <taxon>Parmales</taxon>
        <taxon>Triparmaceae</taxon>
        <taxon>Triparma</taxon>
    </lineage>
</organism>
<feature type="region of interest" description="Disordered" evidence="1">
    <location>
        <begin position="113"/>
        <end position="146"/>
    </location>
</feature>